<evidence type="ECO:0000313" key="3">
    <source>
        <dbReference type="Proteomes" id="UP001159370"/>
    </source>
</evidence>
<comment type="caution">
    <text evidence="2">The sequence shown here is derived from an EMBL/GenBank/DDBJ whole genome shotgun (WGS) entry which is preliminary data.</text>
</comment>
<dbReference type="Proteomes" id="UP001159370">
    <property type="component" value="Unassembled WGS sequence"/>
</dbReference>
<reference evidence="2 3" key="1">
    <citation type="journal article" date="2023" name="J. Phycol.">
        <title>Chrysosporum ovalisporum is synonymous with the true-branching cyanobacterium Umezakia natans (Nostocales/Aphanizomenonaceae).</title>
        <authorList>
            <person name="McGregor G.B."/>
            <person name="Sendall B.C."/>
            <person name="Niiyama Y."/>
            <person name="Tuji A."/>
            <person name="Willis A."/>
        </authorList>
    </citation>
    <scope>NUCLEOTIDE SEQUENCE [LARGE SCALE GENOMIC DNA]</scope>
    <source>
        <strain evidence="2 3">FSS-62</strain>
    </source>
</reference>
<proteinExistence type="predicted"/>
<dbReference type="Gene3D" id="2.40.160.170">
    <property type="match status" value="1"/>
</dbReference>
<evidence type="ECO:0000256" key="1">
    <source>
        <dbReference type="SAM" id="SignalP"/>
    </source>
</evidence>
<protein>
    <submittedName>
        <fullName evidence="2">Uncharacterized protein</fullName>
    </submittedName>
</protein>
<evidence type="ECO:0000313" key="2">
    <source>
        <dbReference type="EMBL" id="MDH6062544.1"/>
    </source>
</evidence>
<sequence length="320" mass="34755">MKIISRLQVKTASILTLTATLGMGLSMSQPVLAQEVIATTEISEINPQPGRFSYSAVDLQIMAQRPIDVNKFCKDYPSNSRCTQTTPPSITPTPTNVIEVEVKPTEEIAKTPENKGTGWAITPEVSTLGIGGSITRSLTPNFNARVGINNFGTSADITETDVTYEADLNLSNISTVIDYHPFKNSGFRMTGGLVFQDNNIKGTATPTNGSITIGDQTYTNDQLQSVDSQVSFANSVAPYLGLGWGNPVKPGKRWGFSLNLGVMFTGSPEIDVTPNYGLNTDQAVRDEIDASIDKEIRELEDDLDWLNIYPVISLGVSYQF</sequence>
<feature type="chain" id="PRO_5041290201" evidence="1">
    <location>
        <begin position="34"/>
        <end position="320"/>
    </location>
</feature>
<dbReference type="RefSeq" id="WP_280656221.1">
    <property type="nucleotide sequence ID" value="NZ_JANQDL010000018.1"/>
</dbReference>
<name>A0AA43GVT4_9CYAN</name>
<feature type="signal peptide" evidence="1">
    <location>
        <begin position="1"/>
        <end position="33"/>
    </location>
</feature>
<gene>
    <name evidence="2" type="ORF">NWP23_01795</name>
</gene>
<organism evidence="2 3">
    <name type="scientific">Umezakia ovalisporum FSS-62</name>
    <dbReference type="NCBI Taxonomy" id="2971776"/>
    <lineage>
        <taxon>Bacteria</taxon>
        <taxon>Bacillati</taxon>
        <taxon>Cyanobacteriota</taxon>
        <taxon>Cyanophyceae</taxon>
        <taxon>Nostocales</taxon>
        <taxon>Nodulariaceae</taxon>
        <taxon>Umezakia</taxon>
    </lineage>
</organism>
<dbReference type="AlphaFoldDB" id="A0AA43GVT4"/>
<accession>A0AA43GVT4</accession>
<dbReference type="EMBL" id="JANQDL010000018">
    <property type="protein sequence ID" value="MDH6062544.1"/>
    <property type="molecule type" value="Genomic_DNA"/>
</dbReference>
<keyword evidence="1" id="KW-0732">Signal</keyword>